<feature type="domain" description="Peptidase S33 tripeptidyl aminopeptidase-like C-terminal" evidence="5">
    <location>
        <begin position="394"/>
        <end position="486"/>
    </location>
</feature>
<evidence type="ECO:0000259" key="5">
    <source>
        <dbReference type="Pfam" id="PF08386"/>
    </source>
</evidence>
<dbReference type="GO" id="GO:0016787">
    <property type="term" value="F:hydrolase activity"/>
    <property type="evidence" value="ECO:0007669"/>
    <property type="project" value="UniProtKB-KW"/>
</dbReference>
<dbReference type="SUPFAM" id="SSF53474">
    <property type="entry name" value="alpha/beta-Hydrolases"/>
    <property type="match status" value="1"/>
</dbReference>
<keyword evidence="7" id="KW-1185">Reference proteome</keyword>
<evidence type="ECO:0000256" key="1">
    <source>
        <dbReference type="ARBA" id="ARBA00010088"/>
    </source>
</evidence>
<proteinExistence type="inferred from homology"/>
<dbReference type="InterPro" id="IPR013595">
    <property type="entry name" value="Pept_S33_TAP-like_C"/>
</dbReference>
<organism evidence="6 7">
    <name type="scientific">Virgisporangium ochraceum</name>
    <dbReference type="NCBI Taxonomy" id="65505"/>
    <lineage>
        <taxon>Bacteria</taxon>
        <taxon>Bacillati</taxon>
        <taxon>Actinomycetota</taxon>
        <taxon>Actinomycetes</taxon>
        <taxon>Micromonosporales</taxon>
        <taxon>Micromonosporaceae</taxon>
        <taxon>Virgisporangium</taxon>
    </lineage>
</organism>
<dbReference type="InterPro" id="IPR051601">
    <property type="entry name" value="Serine_prot/Carboxylest_S33"/>
</dbReference>
<feature type="domain" description="AB hydrolase-1" evidence="4">
    <location>
        <begin position="82"/>
        <end position="290"/>
    </location>
</feature>
<dbReference type="Pfam" id="PF00561">
    <property type="entry name" value="Abhydrolase_1"/>
    <property type="match status" value="1"/>
</dbReference>
<dbReference type="AlphaFoldDB" id="A0A8J4EDZ1"/>
<dbReference type="Proteomes" id="UP000635606">
    <property type="component" value="Unassembled WGS sequence"/>
</dbReference>
<dbReference type="PANTHER" id="PTHR43248:SF29">
    <property type="entry name" value="TRIPEPTIDYL AMINOPEPTIDASE"/>
    <property type="match status" value="1"/>
</dbReference>
<comment type="similarity">
    <text evidence="1">Belongs to the peptidase S33 family.</text>
</comment>
<comment type="caution">
    <text evidence="6">The sequence shown here is derived from an EMBL/GenBank/DDBJ whole genome shotgun (WGS) entry which is preliminary data.</text>
</comment>
<gene>
    <name evidence="6" type="ORF">Voc01_061030</name>
</gene>
<dbReference type="EMBL" id="BOPH01000086">
    <property type="protein sequence ID" value="GIJ71186.1"/>
    <property type="molecule type" value="Genomic_DNA"/>
</dbReference>
<protein>
    <submittedName>
        <fullName evidence="6">Alpha/beta hydrolase</fullName>
    </submittedName>
</protein>
<dbReference type="PANTHER" id="PTHR43248">
    <property type="entry name" value="2-SUCCINYL-6-HYDROXY-2,4-CYCLOHEXADIENE-1-CARBOXYLATE SYNTHASE"/>
    <property type="match status" value="1"/>
</dbReference>
<evidence type="ECO:0000259" key="4">
    <source>
        <dbReference type="Pfam" id="PF00561"/>
    </source>
</evidence>
<sequence length="491" mass="52547">MAAVAVTATVGATPALARPGPALTWHACATGPDDRVGQELDRAGAQCAEVTVPLDHARPDGRTITVAISRLKATDPARRVGAMLLNSGGPGGTGIDMPLLLAGQDVARSRFDLVGMDPRFVGRSTPLDCGWPTGTWIRSAGHDRGSFDRTAALQADLARRCADRSPDLLPHASTRNTARDMDVIRTALGERKLSYFGYSYGTYLGAVYTQLFPHRADRVVLDSAVDPDTFGPRLLRKNGPATAAALRDFAGWAAERHHEYGLGATPDRVVATVLATDRAAARTPLRVGPYTADDTLVPALVFSGLYDDRDAANAELAATLRVLRRAALDGSAEPTPALAEQLAFITTGGDSHYGSVQAAIVCADRAAPRDPETYWRDIEAHRRDEPLFAPLVRNLNPCAFWPTPPRERPTDVRNRVPALIVQSTGDPATTYAAATAMHRAMAGSRMLTLDGARIHAVYANYGNACVDGHVNAYLRDGVPPARDLTCHRTLI</sequence>
<evidence type="ECO:0000313" key="6">
    <source>
        <dbReference type="EMBL" id="GIJ71186.1"/>
    </source>
</evidence>
<dbReference type="InterPro" id="IPR000073">
    <property type="entry name" value="AB_hydrolase_1"/>
</dbReference>
<dbReference type="Pfam" id="PF08386">
    <property type="entry name" value="Abhydrolase_4"/>
    <property type="match status" value="1"/>
</dbReference>
<reference evidence="6" key="1">
    <citation type="submission" date="2021-01" db="EMBL/GenBank/DDBJ databases">
        <title>Whole genome shotgun sequence of Virgisporangium ochraceum NBRC 16418.</title>
        <authorList>
            <person name="Komaki H."/>
            <person name="Tamura T."/>
        </authorList>
    </citation>
    <scope>NUCLEOTIDE SEQUENCE</scope>
    <source>
        <strain evidence="6">NBRC 16418</strain>
    </source>
</reference>
<dbReference type="InterPro" id="IPR029058">
    <property type="entry name" value="AB_hydrolase_fold"/>
</dbReference>
<keyword evidence="2" id="KW-0732">Signal</keyword>
<keyword evidence="3 6" id="KW-0378">Hydrolase</keyword>
<name>A0A8J4EDZ1_9ACTN</name>
<accession>A0A8J4EDZ1</accession>
<evidence type="ECO:0000256" key="2">
    <source>
        <dbReference type="ARBA" id="ARBA00022729"/>
    </source>
</evidence>
<dbReference type="ESTHER" id="9actn-a0a8j4edz1">
    <property type="family name" value="Tiancimycin-TnmK-Tripeptidase-HIP"/>
</dbReference>
<evidence type="ECO:0000256" key="3">
    <source>
        <dbReference type="ARBA" id="ARBA00022801"/>
    </source>
</evidence>
<evidence type="ECO:0000313" key="7">
    <source>
        <dbReference type="Proteomes" id="UP000635606"/>
    </source>
</evidence>
<dbReference type="Gene3D" id="3.40.50.1820">
    <property type="entry name" value="alpha/beta hydrolase"/>
    <property type="match status" value="1"/>
</dbReference>